<dbReference type="OrthoDB" id="9805017at2"/>
<accession>A0A2T7BDL9</accession>
<keyword evidence="4" id="KW-0472">Membrane</keyword>
<dbReference type="SUPFAM" id="SSF53474">
    <property type="entry name" value="alpha/beta-Hydrolases"/>
    <property type="match status" value="1"/>
</dbReference>
<dbReference type="PANTHER" id="PTHR46182">
    <property type="entry name" value="FI19480P1"/>
    <property type="match status" value="1"/>
</dbReference>
<dbReference type="Gene3D" id="3.40.50.1820">
    <property type="entry name" value="alpha/beta hydrolase"/>
    <property type="match status" value="1"/>
</dbReference>
<dbReference type="GO" id="GO:0016020">
    <property type="term" value="C:membrane"/>
    <property type="evidence" value="ECO:0007669"/>
    <property type="project" value="UniProtKB-SubCell"/>
</dbReference>
<evidence type="ECO:0000256" key="4">
    <source>
        <dbReference type="ARBA" id="ARBA00023136"/>
    </source>
</evidence>
<dbReference type="SUPFAM" id="SSF49299">
    <property type="entry name" value="PKD domain"/>
    <property type="match status" value="7"/>
</dbReference>
<dbReference type="InterPro" id="IPR026444">
    <property type="entry name" value="Secre_tail"/>
</dbReference>
<dbReference type="SMART" id="SM00089">
    <property type="entry name" value="PKD"/>
    <property type="match status" value="6"/>
</dbReference>
<evidence type="ECO:0000313" key="7">
    <source>
        <dbReference type="EMBL" id="PUZ23175.1"/>
    </source>
</evidence>
<comment type="caution">
    <text evidence="7">The sequence shown here is derived from an EMBL/GenBank/DDBJ whole genome shotgun (WGS) entry which is preliminary data.</text>
</comment>
<dbReference type="Proteomes" id="UP000244450">
    <property type="component" value="Unassembled WGS sequence"/>
</dbReference>
<dbReference type="InterPro" id="IPR000601">
    <property type="entry name" value="PKD_dom"/>
</dbReference>
<dbReference type="Gene3D" id="2.60.40.10">
    <property type="entry name" value="Immunoglobulins"/>
    <property type="match status" value="7"/>
</dbReference>
<proteinExistence type="predicted"/>
<keyword evidence="8" id="KW-1185">Reference proteome</keyword>
<keyword evidence="3" id="KW-1133">Transmembrane helix</keyword>
<feature type="domain" description="PKD" evidence="6">
    <location>
        <begin position="1139"/>
        <end position="1215"/>
    </location>
</feature>
<evidence type="ECO:0000256" key="1">
    <source>
        <dbReference type="ARBA" id="ARBA00004370"/>
    </source>
</evidence>
<evidence type="ECO:0000256" key="3">
    <source>
        <dbReference type="ARBA" id="ARBA00022989"/>
    </source>
</evidence>
<keyword evidence="5" id="KW-0325">Glycoprotein</keyword>
<dbReference type="InterPro" id="IPR035986">
    <property type="entry name" value="PKD_dom_sf"/>
</dbReference>
<dbReference type="CDD" id="cd00146">
    <property type="entry name" value="PKD"/>
    <property type="match status" value="5"/>
</dbReference>
<dbReference type="InterPro" id="IPR012334">
    <property type="entry name" value="Pectin_lyas_fold"/>
</dbReference>
<reference evidence="7 8" key="1">
    <citation type="submission" date="2018-04" db="EMBL/GenBank/DDBJ databases">
        <title>Chitinophaga fuyangensis sp. nov., isolated from soil in a chemical factory.</title>
        <authorList>
            <person name="Chen K."/>
        </authorList>
    </citation>
    <scope>NUCLEOTIDE SEQUENCE [LARGE SCALE GENOMIC DNA]</scope>
    <source>
        <strain evidence="7 8">LY-1</strain>
    </source>
</reference>
<dbReference type="InterPro" id="IPR059226">
    <property type="entry name" value="Choice_anch_Q_dom"/>
</dbReference>
<evidence type="ECO:0000313" key="8">
    <source>
        <dbReference type="Proteomes" id="UP000244450"/>
    </source>
</evidence>
<dbReference type="FunFam" id="2.60.40.10:FF:000061">
    <property type="entry name" value="Dyslexia-associated protein KIAA0319 homolog"/>
    <property type="match status" value="5"/>
</dbReference>
<dbReference type="InterPro" id="IPR006626">
    <property type="entry name" value="PbH1"/>
</dbReference>
<dbReference type="NCBIfam" id="NF012211">
    <property type="entry name" value="tand_rpt_95"/>
    <property type="match status" value="1"/>
</dbReference>
<evidence type="ECO:0000259" key="6">
    <source>
        <dbReference type="PROSITE" id="PS50093"/>
    </source>
</evidence>
<name>A0A2T7BDL9_9BACT</name>
<dbReference type="InterPro" id="IPR013783">
    <property type="entry name" value="Ig-like_fold"/>
</dbReference>
<dbReference type="PANTHER" id="PTHR46182:SF2">
    <property type="entry name" value="FI19480P1"/>
    <property type="match status" value="1"/>
</dbReference>
<dbReference type="SMART" id="SM00710">
    <property type="entry name" value="PbH1"/>
    <property type="match status" value="7"/>
</dbReference>
<dbReference type="Pfam" id="PF22352">
    <property type="entry name" value="K319L-like_PKD"/>
    <property type="match status" value="7"/>
</dbReference>
<dbReference type="PROSITE" id="PS50093">
    <property type="entry name" value="PKD"/>
    <property type="match status" value="1"/>
</dbReference>
<protein>
    <recommendedName>
        <fullName evidence="6">PKD domain-containing protein</fullName>
    </recommendedName>
</protein>
<gene>
    <name evidence="7" type="ORF">DCC81_22520</name>
</gene>
<dbReference type="InterPro" id="IPR029865">
    <property type="entry name" value="KIAA0319-like"/>
</dbReference>
<dbReference type="NCBIfam" id="NF041518">
    <property type="entry name" value="choice_anch_Q"/>
    <property type="match status" value="1"/>
</dbReference>
<dbReference type="Pfam" id="PF18962">
    <property type="entry name" value="Por_Secre_tail"/>
    <property type="match status" value="1"/>
</dbReference>
<comment type="subcellular location">
    <subcellularLocation>
        <location evidence="1">Membrane</location>
    </subcellularLocation>
</comment>
<evidence type="ECO:0000256" key="2">
    <source>
        <dbReference type="ARBA" id="ARBA00022692"/>
    </source>
</evidence>
<dbReference type="SUPFAM" id="SSF51126">
    <property type="entry name" value="Pectin lyase-like"/>
    <property type="match status" value="1"/>
</dbReference>
<dbReference type="EMBL" id="QCYK01000003">
    <property type="protein sequence ID" value="PUZ23175.1"/>
    <property type="molecule type" value="Genomic_DNA"/>
</dbReference>
<dbReference type="InterPro" id="IPR011050">
    <property type="entry name" value="Pectin_lyase_fold/virulence"/>
</dbReference>
<dbReference type="GO" id="GO:0031410">
    <property type="term" value="C:cytoplasmic vesicle"/>
    <property type="evidence" value="ECO:0007669"/>
    <property type="project" value="TreeGrafter"/>
</dbReference>
<dbReference type="NCBIfam" id="TIGR04183">
    <property type="entry name" value="Por_Secre_tail"/>
    <property type="match status" value="1"/>
</dbReference>
<organism evidence="7 8">
    <name type="scientific">Chitinophaga parva</name>
    <dbReference type="NCBI Taxonomy" id="2169414"/>
    <lineage>
        <taxon>Bacteria</taxon>
        <taxon>Pseudomonadati</taxon>
        <taxon>Bacteroidota</taxon>
        <taxon>Chitinophagia</taxon>
        <taxon>Chitinophagales</taxon>
        <taxon>Chitinophagaceae</taxon>
        <taxon>Chitinophaga</taxon>
    </lineage>
</organism>
<evidence type="ECO:0000256" key="5">
    <source>
        <dbReference type="ARBA" id="ARBA00023180"/>
    </source>
</evidence>
<dbReference type="InterPro" id="IPR022409">
    <property type="entry name" value="PKD/Chitinase_dom"/>
</dbReference>
<dbReference type="InterPro" id="IPR029058">
    <property type="entry name" value="AB_hydrolase_fold"/>
</dbReference>
<dbReference type="Gene3D" id="2.160.20.10">
    <property type="entry name" value="Single-stranded right-handed beta-helix, Pectin lyase-like"/>
    <property type="match status" value="1"/>
</dbReference>
<sequence length="1496" mass="157371">MINRTPLTGSPLLRVYNWLVLVIIYLLCCNSSALAQTMTGKAFNDPTMSNIKGYYEYLPAGYSPTNGKKYPLIIFFHGQGELASSSPLSSVLKNGLPQKINDGLFPTSFTVNNQQYEFIVLCPQFYSWPGSGDAIKFKDWALNNYSVDVNRIYITGLSMGGGEAWGALAENGGSKAFAAAVMVCGYYPPTQALAKVIAGNNVPVWALHNKVDPNVDPNYSINWVNYINSSVPAPAVPARLTIFDASGHDAWTKAYDPSYKENGMNIYEWMLQYSLGGTTTPPPTNPPPTTGGKRITVPMSNSANGRAEIYYPDAMTTFGVNPGDTLCIPAGEYEYVHLGNLVGTADKPIVITNCGGQVKLGVRNQGTATVFNAPSCRFIEISGSGDENYEYGFDLNGTNINGLKIFGITFGMGASDFDVHNLYIHDGNILLQAKTLQTCDHPEYLEGAFVMKNVKIHHLKAINSAGEGFYIGNTHYFWNDGTCTNLRSHWIENLQVYDNDLENIGSDGIQVAMAKDGDNRVYNNRLINYGMSQNAAQGYGILIGSGCSMKVYNNYVHTGFMPGIAIFGSGVNDVYNNVISDIHYEGINVSDKVPDGTTTDLFPPATANIYNNTIVATDSGKNAIKIFAYLTTIGHQVYNNLMVQKGTDFDYPSRGMYIKGDQQIKLSASNNLCYPTATAAGMVDSASTSFRLLGTSPAINVGRDMSDFSLKTDFDGTARPLQNIYDVGAFEVNASSVPAVPIAKAGNDMSITLPASAVTLNGSGSTPAPGSTIASYAWAKVSGPAVGTIASPAAAQTQVTGLTTAGTYIYKLTVTDKNGKTALDSVTVTVLAAANIPPVANAGTAQTITLPTSSVTVDGSKSTDTDGQIVTWLWQQTSGPAGAVIATPAAKTTQVTGLLQGAYTFSLIVTDDKGAKDTATVSITVNAAANVPPTANAGPAQAITLPANSVTVDGSGSTDPDGQIVTWLWQKVSGPAGGVIATPGSQATAISQLAQGVYVFSLTVTDNKGATNTATVHVTVNPAGNVPPTANAGSAQTITLPTNTVTVDGSKSTDTDGQIVTWLWQKVSGPSDVVISTPGQQSTQITGLQQGTYVFALTVTDDKGGSDVATVNITVNAVPNVPPTANAGTAQTITLPTSSVTLNGAGSTDTDGTIVTWQWQQTSGPAGAVIATPGQASTQVTALQQGTYTFSLTVTDNSGASATATVTVTVNAAPNVPPTADAGAAQTITLPTNTVTLDGSTSTDADGQIVTWLWKKLSGPAGGTISTPGAKTTQVTGLEEGTYAFSLTVTDNKGATAIATVSITVKAAPVQNQPPVAVTGGNLVVYLPDNSVAVNGSTSYDPDGSIVKYEWAQVSGPSTADIVNPAAASTNIQSLKEGIYKFKLTVTDNQQLTGETTFVVGVVPEALEHIVDTVLLFPNPASSYVRLKVTRSGTDPLYLNVYDLSGKRVLQEKYNNEGTFQVELPVTSLSNGYYVIQLEDNKRHFHWHGGFIKLLY</sequence>
<keyword evidence="2" id="KW-0812">Transmembrane</keyword>